<organism evidence="1 2">
    <name type="scientific">Acidithiobacillus sulfuriphilus</name>
    <dbReference type="NCBI Taxonomy" id="1867749"/>
    <lineage>
        <taxon>Bacteria</taxon>
        <taxon>Pseudomonadati</taxon>
        <taxon>Pseudomonadota</taxon>
        <taxon>Acidithiobacillia</taxon>
        <taxon>Acidithiobacillales</taxon>
        <taxon>Acidithiobacillaceae</taxon>
        <taxon>Acidithiobacillus</taxon>
    </lineage>
</organism>
<evidence type="ECO:0000313" key="2">
    <source>
        <dbReference type="Proteomes" id="UP000271650"/>
    </source>
</evidence>
<accession>A0ACD5HQI8</accession>
<dbReference type="Proteomes" id="UP000271650">
    <property type="component" value="Chromosome"/>
</dbReference>
<evidence type="ECO:0000313" key="1">
    <source>
        <dbReference type="EMBL" id="XRI78059.1"/>
    </source>
</evidence>
<proteinExistence type="predicted"/>
<name>A0ACD5HQI8_9PROT</name>
<dbReference type="EMBL" id="CP127527">
    <property type="protein sequence ID" value="XRI78059.1"/>
    <property type="molecule type" value="Genomic_DNA"/>
</dbReference>
<reference evidence="1 2" key="1">
    <citation type="journal article" date="2019" name="Int. J. Syst. Evol. Microbiol.">
        <title>Acidithiobacillus sulfuriphilus sp. nov.: an extremely acidophilic sulfur-oxidizing chemolithotroph isolated from a neutral pH environment.</title>
        <authorList>
            <person name="Falagan C."/>
            <person name="Moya-Beltran A."/>
            <person name="Castro M."/>
            <person name="Quatrini R."/>
            <person name="Johnson D.B."/>
        </authorList>
    </citation>
    <scope>NUCLEOTIDE SEQUENCE [LARGE SCALE GENOMIC DNA]</scope>
    <source>
        <strain evidence="1 2">CJ-2</strain>
    </source>
</reference>
<protein>
    <submittedName>
        <fullName evidence="1">Uncharacterized protein</fullName>
    </submittedName>
</protein>
<keyword evidence="2" id="KW-1185">Reference proteome</keyword>
<gene>
    <name evidence="1" type="ORF">EC580_005125</name>
</gene>
<sequence length="52" mass="5514">MSLRITMAGLAKAPILTTAATRRREAISKAAAPSEMMRVIMVGNRISPTAIS</sequence>